<proteinExistence type="predicted"/>
<dbReference type="AlphaFoldDB" id="G3A332"/>
<dbReference type="EMBL" id="FR854088">
    <property type="protein sequence ID" value="CCA88276.1"/>
    <property type="molecule type" value="Genomic_DNA"/>
</dbReference>
<reference evidence="1" key="2">
    <citation type="submission" date="2011-04" db="EMBL/GenBank/DDBJ databases">
        <authorList>
            <person name="Genoscope - CEA"/>
        </authorList>
    </citation>
    <scope>NUCLEOTIDE SEQUENCE</scope>
    <source>
        <strain evidence="1">R24</strain>
    </source>
</reference>
<gene>
    <name evidence="1" type="ORF">RALSY_30006</name>
</gene>
<accession>G3A332</accession>
<sequence length="56" mass="6391">MLYTASKFEEVKAIKLEQAFATEMPSILRRKELGPEPAARWLHGVTCRTRKGDLTD</sequence>
<reference evidence="1" key="1">
    <citation type="journal article" date="2011" name="PLoS ONE">
        <title>Ralstonia syzygii, the Blood Disease Bacterium and some Asian R. solanacearum strains form a single genomic species despite divergent lifestyles.</title>
        <authorList>
            <person name="Remenant B."/>
            <person name="de Cambiaire J.C."/>
            <person name="Cellier G."/>
            <person name="Jacobs J.M."/>
            <person name="Mangenot S."/>
            <person name="Barbe V."/>
            <person name="Lajus A."/>
            <person name="Vallenet D."/>
            <person name="Medigue C."/>
            <person name="Fegan M."/>
            <person name="Allen C."/>
            <person name="Prior P."/>
        </authorList>
    </citation>
    <scope>NUCLEOTIDE SEQUENCE</scope>
    <source>
        <strain evidence="1">R24</strain>
    </source>
</reference>
<evidence type="ECO:0000313" key="1">
    <source>
        <dbReference type="EMBL" id="CCA88276.1"/>
    </source>
</evidence>
<protein>
    <submittedName>
        <fullName evidence="1">Uncharacterized protein</fullName>
    </submittedName>
</protein>
<organism evidence="1">
    <name type="scientific">Ralstonia syzygii R24</name>
    <dbReference type="NCBI Taxonomy" id="907261"/>
    <lineage>
        <taxon>Bacteria</taxon>
        <taxon>Pseudomonadati</taxon>
        <taxon>Pseudomonadota</taxon>
        <taxon>Betaproteobacteria</taxon>
        <taxon>Burkholderiales</taxon>
        <taxon>Burkholderiaceae</taxon>
        <taxon>Ralstonia</taxon>
        <taxon>Ralstonia solanacearum species complex</taxon>
    </lineage>
</organism>
<name>G3A332_9RALS</name>